<evidence type="ECO:0000313" key="2">
    <source>
        <dbReference type="EMBL" id="MBD2827323.1"/>
    </source>
</evidence>
<comment type="caution">
    <text evidence="2">The sequence shown here is derived from an EMBL/GenBank/DDBJ whole genome shotgun (WGS) entry which is preliminary data.</text>
</comment>
<name>A0A927BGS4_STRGL</name>
<accession>A0A927BGS4</accession>
<reference evidence="2" key="1">
    <citation type="journal article" date="2020" name="PLoS ONE">
        <title>Isolation and characterization of Streptomyces bacteriophages and Streptomyces strains encoding biosynthetic arsenals: Streptomyces strains and phages for antibiotic discovery.</title>
        <authorList>
            <person name="Montano E.T."/>
            <person name="Nideffer J.F."/>
            <person name="Brumage L."/>
            <person name="Erb M."/>
            <person name="Derman A.I."/>
            <person name="Davis J.P."/>
            <person name="Estrada E."/>
            <person name="Fu S."/>
            <person name="Le D."/>
            <person name="Vuppala A."/>
            <person name="Tran C."/>
            <person name="Luterstein E."/>
            <person name="Lakkaraju S."/>
            <person name="Panchagnula S."/>
            <person name="Ren C."/>
            <person name="Doan J."/>
            <person name="Tran S."/>
            <person name="Soriano J."/>
            <person name="Fujita Y."/>
            <person name="Gutala P."/>
            <person name="Fujii Q."/>
            <person name="Lee M."/>
            <person name="Bui A."/>
            <person name="Villarreal C."/>
            <person name="Shing S.R."/>
            <person name="Kim S."/>
            <person name="Freeman D."/>
            <person name="Racha V."/>
            <person name="Ho A."/>
            <person name="Kumar P."/>
            <person name="Falah K."/>
            <person name="Dawson T."/>
            <person name="Enustun E."/>
            <person name="Prichard A."/>
            <person name="Gomez A."/>
            <person name="Khanna K."/>
            <person name="Trigg S."/>
            <person name="Fernandez L."/>
            <person name="Pogliano K."/>
            <person name="Pogliano J."/>
        </authorList>
    </citation>
    <scope>NUCLEOTIDE SEQUENCE</scope>
    <source>
        <strain evidence="2">QF2</strain>
    </source>
</reference>
<feature type="compositionally biased region" description="Low complexity" evidence="1">
    <location>
        <begin position="377"/>
        <end position="392"/>
    </location>
</feature>
<dbReference type="AlphaFoldDB" id="A0A927BGS4"/>
<evidence type="ECO:0000256" key="1">
    <source>
        <dbReference type="SAM" id="MobiDB-lite"/>
    </source>
</evidence>
<protein>
    <submittedName>
        <fullName evidence="2">Uncharacterized protein</fullName>
    </submittedName>
</protein>
<feature type="compositionally biased region" description="Low complexity" evidence="1">
    <location>
        <begin position="402"/>
        <end position="429"/>
    </location>
</feature>
<proteinExistence type="predicted"/>
<organism evidence="2">
    <name type="scientific">Streptomyces globisporus</name>
    <dbReference type="NCBI Taxonomy" id="1908"/>
    <lineage>
        <taxon>Bacteria</taxon>
        <taxon>Bacillati</taxon>
        <taxon>Actinomycetota</taxon>
        <taxon>Actinomycetes</taxon>
        <taxon>Kitasatosporales</taxon>
        <taxon>Streptomycetaceae</taxon>
        <taxon>Streptomyces</taxon>
    </lineage>
</organism>
<gene>
    <name evidence="2" type="ORF">ID875_00550</name>
</gene>
<sequence>MARTVAAQGPGAAAFVLARRQGEALGHAWAAYHLGGFDGVMWLDLSARDGRQLSTAPPPVAASEARAMVVSPQGQAVEGALPAFAASASTPHALLDAATARAYGAIGLEIERRLVFVISGLGDVPAKQILATAPGFSIVTDHASVTRTADGRLHLTFPPVAPGDPRPQQFGYLIGEIVVEPMAVLPGERRQSPEETLERLARVERALDGRDQPGAAPQISLADLLPAEDGWTVTDLGGKTLVGQTPVRTNRAYVQPTTGFPALGLSLLQDRVVDRLPKGAIGAVEASGREFGMRATAEFVRAFTGRTDVPDVVVPFLAPIPDVDDLWGYLRFAYAHTVARPTGVILNQGPAAFMVKNGLAVASRPALDRVLRALRPAAGASSTGATTTSARASPPPSDGCWSSTAAPSPRTSPSSRATSTPRSATSPPRASTPPPC</sequence>
<dbReference type="EMBL" id="JACWUS010000001">
    <property type="protein sequence ID" value="MBD2827323.1"/>
    <property type="molecule type" value="Genomic_DNA"/>
</dbReference>
<feature type="region of interest" description="Disordered" evidence="1">
    <location>
        <begin position="377"/>
        <end position="436"/>
    </location>
</feature>